<reference evidence="4" key="1">
    <citation type="journal article" date="2019" name="Int. J. Syst. Evol. Microbiol.">
        <title>The Global Catalogue of Microorganisms (GCM) 10K type strain sequencing project: providing services to taxonomists for standard genome sequencing and annotation.</title>
        <authorList>
            <consortium name="The Broad Institute Genomics Platform"/>
            <consortium name="The Broad Institute Genome Sequencing Center for Infectious Disease"/>
            <person name="Wu L."/>
            <person name="Ma J."/>
        </authorList>
    </citation>
    <scope>NUCLEOTIDE SEQUENCE [LARGE SCALE GENOMIC DNA]</scope>
    <source>
        <strain evidence="4">NBRC 105857</strain>
    </source>
</reference>
<dbReference type="Gene3D" id="3.40.30.10">
    <property type="entry name" value="Glutaredoxin"/>
    <property type="match status" value="1"/>
</dbReference>
<feature type="domain" description="DSBA-like thioredoxin" evidence="2">
    <location>
        <begin position="4"/>
        <end position="193"/>
    </location>
</feature>
<dbReference type="SUPFAM" id="SSF52833">
    <property type="entry name" value="Thioredoxin-like"/>
    <property type="match status" value="1"/>
</dbReference>
<protein>
    <recommendedName>
        <fullName evidence="1">2-hydroxychromene-2-carboxylate isomerase</fullName>
        <ecNumber evidence="1">5.99.1.4</ecNumber>
    </recommendedName>
</protein>
<sequence length="205" mass="23092">MTRQIDLYFDFSSPYSYLSVARANHLLDGLPIRLNLRPIVLGSIFKRLGWESSPFLAQARKLDYMWLDVARQARRHGLPFHKPSHFPVNSVLAARVATCAPDEPWLADFCVAAFQAYFVHDENLSEPNVIGRLLLELGLDSREILDRATSAHNKSDLRQVTEQADALGVFGAPTFVVNQHLFWGDDRFEAAVDACIQDSAELPPK</sequence>
<dbReference type="CDD" id="cd03022">
    <property type="entry name" value="DsbA_HCCA_Iso"/>
    <property type="match status" value="1"/>
</dbReference>
<dbReference type="PANTHER" id="PTHR42943">
    <property type="entry name" value="GLUTATHIONE S-TRANSFERASE KAPPA"/>
    <property type="match status" value="1"/>
</dbReference>
<organism evidence="3 4">
    <name type="scientific">Limnobacter litoralis</name>
    <dbReference type="NCBI Taxonomy" id="481366"/>
    <lineage>
        <taxon>Bacteria</taxon>
        <taxon>Pseudomonadati</taxon>
        <taxon>Pseudomonadota</taxon>
        <taxon>Betaproteobacteria</taxon>
        <taxon>Burkholderiales</taxon>
        <taxon>Burkholderiaceae</taxon>
        <taxon>Limnobacter</taxon>
    </lineage>
</organism>
<dbReference type="InterPro" id="IPR036249">
    <property type="entry name" value="Thioredoxin-like_sf"/>
</dbReference>
<dbReference type="InterPro" id="IPR044087">
    <property type="entry name" value="NahD-like"/>
</dbReference>
<dbReference type="InterPro" id="IPR001853">
    <property type="entry name" value="DSBA-like_thioredoxin_dom"/>
</dbReference>
<dbReference type="PIRSF" id="PIRSF006386">
    <property type="entry name" value="HCCAis_GSTk"/>
    <property type="match status" value="1"/>
</dbReference>
<evidence type="ECO:0000259" key="2">
    <source>
        <dbReference type="Pfam" id="PF01323"/>
    </source>
</evidence>
<dbReference type="GO" id="GO:0016853">
    <property type="term" value="F:isomerase activity"/>
    <property type="evidence" value="ECO:0007669"/>
    <property type="project" value="UniProtKB-KW"/>
</dbReference>
<dbReference type="EC" id="5.99.1.4" evidence="1"/>
<comment type="caution">
    <text evidence="3">The sequence shown here is derived from an EMBL/GenBank/DDBJ whole genome shotgun (WGS) entry which is preliminary data.</text>
</comment>
<dbReference type="InterPro" id="IPR051924">
    <property type="entry name" value="GST_Kappa/NadH"/>
</dbReference>
<comment type="similarity">
    <text evidence="1">Belongs to the GST superfamily. NadH family.</text>
</comment>
<accession>A0ABQ5YM61</accession>
<dbReference type="PANTHER" id="PTHR42943:SF2">
    <property type="entry name" value="GLUTATHIONE S-TRANSFERASE KAPPA 1"/>
    <property type="match status" value="1"/>
</dbReference>
<evidence type="ECO:0000313" key="3">
    <source>
        <dbReference type="EMBL" id="GLR25674.1"/>
    </source>
</evidence>
<dbReference type="Pfam" id="PF01323">
    <property type="entry name" value="DSBA"/>
    <property type="match status" value="1"/>
</dbReference>
<evidence type="ECO:0000256" key="1">
    <source>
        <dbReference type="PIRNR" id="PIRNR006386"/>
    </source>
</evidence>
<name>A0ABQ5YM61_9BURK</name>
<dbReference type="RefSeq" id="WP_284280100.1">
    <property type="nucleotide sequence ID" value="NZ_BSOJ01000007.1"/>
</dbReference>
<gene>
    <name evidence="3" type="ORF">GCM10007875_07620</name>
</gene>
<comment type="catalytic activity">
    <reaction evidence="1">
        <text>2-hydroxychromene-2-carboxylate = (3E)-4-(2-hydroxyphenyl)-2-oxobut-3-enoate</text>
        <dbReference type="Rhea" id="RHEA:27401"/>
        <dbReference type="ChEBI" id="CHEBI:59350"/>
        <dbReference type="ChEBI" id="CHEBI:59353"/>
        <dbReference type="EC" id="5.99.1.4"/>
    </reaction>
</comment>
<keyword evidence="4" id="KW-1185">Reference proteome</keyword>
<dbReference type="Proteomes" id="UP001156664">
    <property type="component" value="Unassembled WGS sequence"/>
</dbReference>
<evidence type="ECO:0000313" key="4">
    <source>
        <dbReference type="Proteomes" id="UP001156664"/>
    </source>
</evidence>
<proteinExistence type="inferred from homology"/>
<dbReference type="EMBL" id="BSOJ01000007">
    <property type="protein sequence ID" value="GLR25674.1"/>
    <property type="molecule type" value="Genomic_DNA"/>
</dbReference>
<keyword evidence="1 3" id="KW-0413">Isomerase</keyword>
<dbReference type="InterPro" id="IPR014440">
    <property type="entry name" value="HCCAis_GSTk"/>
</dbReference>